<evidence type="ECO:0000313" key="2">
    <source>
        <dbReference type="Proteomes" id="UP001150904"/>
    </source>
</evidence>
<dbReference type="InterPro" id="IPR050892">
    <property type="entry name" value="ADP-ribose_metab_enzymes"/>
</dbReference>
<keyword evidence="2" id="KW-1185">Reference proteome</keyword>
<dbReference type="EMBL" id="JAPQKR010000012">
    <property type="protein sequence ID" value="KAJ5205006.1"/>
    <property type="molecule type" value="Genomic_DNA"/>
</dbReference>
<dbReference type="Proteomes" id="UP001150904">
    <property type="component" value="Unassembled WGS sequence"/>
</dbReference>
<proteinExistence type="predicted"/>
<dbReference type="OrthoDB" id="2155246at2759"/>
<dbReference type="RefSeq" id="XP_058309485.1">
    <property type="nucleotide sequence ID" value="XM_058452947.1"/>
</dbReference>
<accession>A0A9W9MPB2</accession>
<dbReference type="PANTHER" id="PTHR12521:SF0">
    <property type="entry name" value="ADP-RIBOSE GLYCOHYDROLASE OARD1"/>
    <property type="match status" value="1"/>
</dbReference>
<reference evidence="1" key="2">
    <citation type="journal article" date="2023" name="IMA Fungus">
        <title>Comparative genomic study of the Penicillium genus elucidates a diverse pangenome and 15 lateral gene transfer events.</title>
        <authorList>
            <person name="Petersen C."/>
            <person name="Sorensen T."/>
            <person name="Nielsen M.R."/>
            <person name="Sondergaard T.E."/>
            <person name="Sorensen J.L."/>
            <person name="Fitzpatrick D.A."/>
            <person name="Frisvad J.C."/>
            <person name="Nielsen K.L."/>
        </authorList>
    </citation>
    <scope>NUCLEOTIDE SEQUENCE</scope>
    <source>
        <strain evidence="1">IBT 15544</strain>
    </source>
</reference>
<dbReference type="InterPro" id="IPR043472">
    <property type="entry name" value="Macro_dom-like"/>
</dbReference>
<reference evidence="1" key="1">
    <citation type="submission" date="2022-12" db="EMBL/GenBank/DDBJ databases">
        <authorList>
            <person name="Petersen C."/>
        </authorList>
    </citation>
    <scope>NUCLEOTIDE SEQUENCE</scope>
    <source>
        <strain evidence="1">IBT 15544</strain>
    </source>
</reference>
<evidence type="ECO:0000313" key="1">
    <source>
        <dbReference type="EMBL" id="KAJ5205006.1"/>
    </source>
</evidence>
<dbReference type="Gene3D" id="3.40.220.10">
    <property type="entry name" value="Leucine Aminopeptidase, subunit E, domain 1"/>
    <property type="match status" value="1"/>
</dbReference>
<dbReference type="GeneID" id="83180248"/>
<organism evidence="1 2">
    <name type="scientific">Penicillium cinerascens</name>
    <dbReference type="NCBI Taxonomy" id="70096"/>
    <lineage>
        <taxon>Eukaryota</taxon>
        <taxon>Fungi</taxon>
        <taxon>Dikarya</taxon>
        <taxon>Ascomycota</taxon>
        <taxon>Pezizomycotina</taxon>
        <taxon>Eurotiomycetes</taxon>
        <taxon>Eurotiomycetidae</taxon>
        <taxon>Eurotiales</taxon>
        <taxon>Aspergillaceae</taxon>
        <taxon>Penicillium</taxon>
    </lineage>
</organism>
<dbReference type="GO" id="GO:0140291">
    <property type="term" value="P:peptidyl-glutamate ADP-deribosylation"/>
    <property type="evidence" value="ECO:0007669"/>
    <property type="project" value="TreeGrafter"/>
</dbReference>
<dbReference type="PANTHER" id="PTHR12521">
    <property type="entry name" value="PROTEIN C6ORF130"/>
    <property type="match status" value="1"/>
</dbReference>
<comment type="caution">
    <text evidence="1">The sequence shown here is derived from an EMBL/GenBank/DDBJ whole genome shotgun (WGS) entry which is preliminary data.</text>
</comment>
<sequence length="207" mass="22641">MSATSGDTGVIEIPGDLFDAPEDSALIHACNVQGAWGAGIAQVFKQKYPAAYRYYRNHCQTYRYGIMTHSILNFQPGESTITVRLPLGTALVIPPQPGDCKGGRKRHWIICLFTSRSYGVRVDSPDMIINSTSAALKDLKSQVDSLRNDHQNGGSPAPGRLYSCRFNSGLFAVPWEETRGLVEDVGLDMTVVYPAEETVGNDEKEGL</sequence>
<dbReference type="AlphaFoldDB" id="A0A9W9MPB2"/>
<dbReference type="SUPFAM" id="SSF52949">
    <property type="entry name" value="Macro domain-like"/>
    <property type="match status" value="1"/>
</dbReference>
<protein>
    <submittedName>
        <fullName evidence="1">Phosphatase</fullName>
    </submittedName>
</protein>
<gene>
    <name evidence="1" type="ORF">N7498_005885</name>
</gene>
<name>A0A9W9MPB2_9EURO</name>